<proteinExistence type="predicted"/>
<evidence type="ECO:0000313" key="2">
    <source>
        <dbReference type="Proteomes" id="UP000030428"/>
    </source>
</evidence>
<reference evidence="1 2" key="1">
    <citation type="journal article" date="2016" name="Front. Microbiol.">
        <title>Single-Cell (Meta-)Genomics of a Dimorphic Candidatus Thiomargarita nelsonii Reveals Genomic Plasticity.</title>
        <authorList>
            <person name="Flood B.E."/>
            <person name="Fliss P."/>
            <person name="Jones D.S."/>
            <person name="Dick G.J."/>
            <person name="Jain S."/>
            <person name="Kaster A.K."/>
            <person name="Winkel M."/>
            <person name="Mussmann M."/>
            <person name="Bailey J."/>
        </authorList>
    </citation>
    <scope>NUCLEOTIDE SEQUENCE [LARGE SCALE GENOMIC DNA]</scope>
    <source>
        <strain evidence="1">Hydrate Ridge</strain>
    </source>
</reference>
<organism evidence="1 2">
    <name type="scientific">Candidatus Thiomargarita nelsonii</name>
    <dbReference type="NCBI Taxonomy" id="1003181"/>
    <lineage>
        <taxon>Bacteria</taxon>
        <taxon>Pseudomonadati</taxon>
        <taxon>Pseudomonadota</taxon>
        <taxon>Gammaproteobacteria</taxon>
        <taxon>Thiotrichales</taxon>
        <taxon>Thiotrichaceae</taxon>
        <taxon>Thiomargarita</taxon>
    </lineage>
</organism>
<gene>
    <name evidence="1" type="ORF">PN36_08230</name>
</gene>
<keyword evidence="2" id="KW-1185">Reference proteome</keyword>
<evidence type="ECO:0000313" key="1">
    <source>
        <dbReference type="EMBL" id="KHD06490.1"/>
    </source>
</evidence>
<accession>A0A0A6P6K3</accession>
<comment type="caution">
    <text evidence="1">The sequence shown here is derived from an EMBL/GenBank/DDBJ whole genome shotgun (WGS) entry which is preliminary data.</text>
</comment>
<dbReference type="Proteomes" id="UP000030428">
    <property type="component" value="Unassembled WGS sequence"/>
</dbReference>
<protein>
    <submittedName>
        <fullName evidence="1">Uncharacterized protein</fullName>
    </submittedName>
</protein>
<dbReference type="AlphaFoldDB" id="A0A0A6P6K3"/>
<name>A0A0A6P6K3_9GAMM</name>
<sequence length="86" mass="9818">MKETEEFKKELINYMEEENAVSLEHSRVAAARCIRLIELNPKLNQLLEYKQNYEVMGLGTIILALYDDEVGARVGCVLGTNKRSTL</sequence>
<dbReference type="EMBL" id="JSZA02000024">
    <property type="protein sequence ID" value="KHD06490.1"/>
    <property type="molecule type" value="Genomic_DNA"/>
</dbReference>